<protein>
    <submittedName>
        <fullName evidence="2">Uncharacterized protein</fullName>
    </submittedName>
</protein>
<dbReference type="AlphaFoldDB" id="A0AAD7JG35"/>
<sequence length="601" mass="65438">MAPSNSTSTDDRAHKKRKRKASAPGASVTTVASGLTTVKSVDVRNAPSVSLSQAQFNRMLSELAATGTVVPPTVASVFYETYIDVINHFKNAQMLLQRAMVTQSKFGLATANGAYTSAPIQSAVGTMDDERVVGAKADAEAAITTACTATTTLLSTIYLVQVEKLCAQIDPISVVAAPSGALTAYANGIIERSGGDEDDLTAWDPCIAKLKAACLAELKALKFEFTARAQQDAETKEAKAAAVNNAQGARPIVLDPFSMVPDSVLHSETEATKNKARKIEYRSIRSSESIYLETQTLPESNVLRDYADGGAGIGEEVDKEGKAEGEESYLKSRRGKRCCRTRRKYHTVESQGERQSSRSNQGAHQRLVALRTADPEPKLDVESWMTSNVVSGYGLTRSLSQRCMSTSAFHLPVPDATGPTLIDELENALSKAHNQIEIKVLSQQSLLIRPNICDKDLDGILRLLANNSVLAIPADKNLGLCLVTSKWYESTAYKLLENDSYIEEDEDHVGLLLTLTMIVEKSKNLVTKQQHAWLKDPCITQPRKVPILKVLPKIHKSPISGRPIVPTFGTLLLNVSVWVDHQIKPLLEFSVDSSRLKIFLS</sequence>
<name>A0AAD7JG35_9AGAR</name>
<organism evidence="2 3">
    <name type="scientific">Mycena maculata</name>
    <dbReference type="NCBI Taxonomy" id="230809"/>
    <lineage>
        <taxon>Eukaryota</taxon>
        <taxon>Fungi</taxon>
        <taxon>Dikarya</taxon>
        <taxon>Basidiomycota</taxon>
        <taxon>Agaricomycotina</taxon>
        <taxon>Agaricomycetes</taxon>
        <taxon>Agaricomycetidae</taxon>
        <taxon>Agaricales</taxon>
        <taxon>Marasmiineae</taxon>
        <taxon>Mycenaceae</taxon>
        <taxon>Mycena</taxon>
    </lineage>
</organism>
<accession>A0AAD7JG35</accession>
<proteinExistence type="predicted"/>
<keyword evidence="3" id="KW-1185">Reference proteome</keyword>
<feature type="region of interest" description="Disordered" evidence="1">
    <location>
        <begin position="342"/>
        <end position="366"/>
    </location>
</feature>
<evidence type="ECO:0000256" key="1">
    <source>
        <dbReference type="SAM" id="MobiDB-lite"/>
    </source>
</evidence>
<reference evidence="2" key="1">
    <citation type="submission" date="2023-03" db="EMBL/GenBank/DDBJ databases">
        <title>Massive genome expansion in bonnet fungi (Mycena s.s.) driven by repeated elements and novel gene families across ecological guilds.</title>
        <authorList>
            <consortium name="Lawrence Berkeley National Laboratory"/>
            <person name="Harder C.B."/>
            <person name="Miyauchi S."/>
            <person name="Viragh M."/>
            <person name="Kuo A."/>
            <person name="Thoen E."/>
            <person name="Andreopoulos B."/>
            <person name="Lu D."/>
            <person name="Skrede I."/>
            <person name="Drula E."/>
            <person name="Henrissat B."/>
            <person name="Morin E."/>
            <person name="Kohler A."/>
            <person name="Barry K."/>
            <person name="LaButti K."/>
            <person name="Morin E."/>
            <person name="Salamov A."/>
            <person name="Lipzen A."/>
            <person name="Mereny Z."/>
            <person name="Hegedus B."/>
            <person name="Baldrian P."/>
            <person name="Stursova M."/>
            <person name="Weitz H."/>
            <person name="Taylor A."/>
            <person name="Grigoriev I.V."/>
            <person name="Nagy L.G."/>
            <person name="Martin F."/>
            <person name="Kauserud H."/>
        </authorList>
    </citation>
    <scope>NUCLEOTIDE SEQUENCE</scope>
    <source>
        <strain evidence="2">CBHHK188m</strain>
    </source>
</reference>
<evidence type="ECO:0000313" key="2">
    <source>
        <dbReference type="EMBL" id="KAJ7764134.1"/>
    </source>
</evidence>
<dbReference type="EMBL" id="JARJLG010000038">
    <property type="protein sequence ID" value="KAJ7764134.1"/>
    <property type="molecule type" value="Genomic_DNA"/>
</dbReference>
<dbReference type="Proteomes" id="UP001215280">
    <property type="component" value="Unassembled WGS sequence"/>
</dbReference>
<feature type="region of interest" description="Disordered" evidence="1">
    <location>
        <begin position="1"/>
        <end position="27"/>
    </location>
</feature>
<comment type="caution">
    <text evidence="2">The sequence shown here is derived from an EMBL/GenBank/DDBJ whole genome shotgun (WGS) entry which is preliminary data.</text>
</comment>
<evidence type="ECO:0000313" key="3">
    <source>
        <dbReference type="Proteomes" id="UP001215280"/>
    </source>
</evidence>
<gene>
    <name evidence="2" type="ORF">DFH07DRAFT_770540</name>
</gene>